<dbReference type="Pfam" id="PF05795">
    <property type="entry name" value="Plasmodium_Vir"/>
    <property type="match status" value="1"/>
</dbReference>
<sequence>MHDFSSDCGNHKIDLANPNAPCNANYKNYLYNYVDNYKKFYSYCEIVQKTDKHCEEFHKFFGDKKHGELSILSLKDTITQLDLADCTFPEGRSPPQSDKSITRHSQIIAGVTFSALILLTLFILYNFSPVGTRIQKFLSTKGIMGFKLNNLQTIEMTKYASENEHTNFDIRRINIAYHSA</sequence>
<reference evidence="2 3" key="1">
    <citation type="submission" date="2016-06" db="EMBL/GenBank/DDBJ databases">
        <authorList>
            <consortium name="Pathogen Informatics"/>
        </authorList>
    </citation>
    <scope>NUCLEOTIDE SEQUENCE [LARGE SCALE GENOMIC DNA]</scope>
    <source>
        <strain evidence="2">PocGH01</strain>
    </source>
</reference>
<evidence type="ECO:0000256" key="1">
    <source>
        <dbReference type="SAM" id="Phobius"/>
    </source>
</evidence>
<dbReference type="VEuPathDB" id="PlasmoDB:POWCR01_000036000"/>
<dbReference type="InterPro" id="IPR008780">
    <property type="entry name" value="Plasmodium_Vir"/>
</dbReference>
<evidence type="ECO:0000313" key="3">
    <source>
        <dbReference type="Proteomes" id="UP000242942"/>
    </source>
</evidence>
<evidence type="ECO:0000313" key="2">
    <source>
        <dbReference type="EMBL" id="SBT83083.1"/>
    </source>
</evidence>
<dbReference type="OrthoDB" id="10432556at2759"/>
<keyword evidence="3" id="KW-1185">Reference proteome</keyword>
<name>A0A1D3JC27_PLAOA</name>
<gene>
    <name evidence="2" type="primary">PocGH01_00087400</name>
    <name evidence="2" type="ORF">POCGH01_00087400</name>
</gene>
<keyword evidence="1" id="KW-1133">Transmembrane helix</keyword>
<feature type="transmembrane region" description="Helical" evidence="1">
    <location>
        <begin position="107"/>
        <end position="127"/>
    </location>
</feature>
<dbReference type="Proteomes" id="UP000242942">
    <property type="component" value="Unassembled WGS sequence"/>
</dbReference>
<accession>A0A1D3JC27</accession>
<dbReference type="VEuPathDB" id="PlasmoDB:PocGH01_00087400"/>
<keyword evidence="1" id="KW-0812">Transmembrane</keyword>
<dbReference type="AlphaFoldDB" id="A0A1D3JC27"/>
<protein>
    <submittedName>
        <fullName evidence="2">PIR protein</fullName>
    </submittedName>
</protein>
<keyword evidence="1" id="KW-0472">Membrane</keyword>
<proteinExistence type="predicted"/>
<organism evidence="2 3">
    <name type="scientific">Plasmodium ovale</name>
    <name type="common">malaria parasite P. ovale</name>
    <dbReference type="NCBI Taxonomy" id="36330"/>
    <lineage>
        <taxon>Eukaryota</taxon>
        <taxon>Sar</taxon>
        <taxon>Alveolata</taxon>
        <taxon>Apicomplexa</taxon>
        <taxon>Aconoidasida</taxon>
        <taxon>Haemosporida</taxon>
        <taxon>Plasmodiidae</taxon>
        <taxon>Plasmodium</taxon>
        <taxon>Plasmodium (Plasmodium)</taxon>
    </lineage>
</organism>
<dbReference type="EMBL" id="FLRI01000030">
    <property type="protein sequence ID" value="SBT83083.1"/>
    <property type="molecule type" value="Genomic_DNA"/>
</dbReference>